<evidence type="ECO:0000256" key="2">
    <source>
        <dbReference type="ARBA" id="ARBA00022448"/>
    </source>
</evidence>
<proteinExistence type="predicted"/>
<feature type="transmembrane region" description="Helical" evidence="7">
    <location>
        <begin position="198"/>
        <end position="217"/>
    </location>
</feature>
<comment type="caution">
    <text evidence="9">The sequence shown here is derived from an EMBL/GenBank/DDBJ whole genome shotgun (WGS) entry which is preliminary data.</text>
</comment>
<dbReference type="OrthoDB" id="244190at2759"/>
<gene>
    <name evidence="9" type="ORF">AZE42_04793</name>
</gene>
<dbReference type="AlphaFoldDB" id="A0A1J8R7I3"/>
<evidence type="ECO:0000256" key="3">
    <source>
        <dbReference type="ARBA" id="ARBA00022692"/>
    </source>
</evidence>
<evidence type="ECO:0000256" key="1">
    <source>
        <dbReference type="ARBA" id="ARBA00004167"/>
    </source>
</evidence>
<dbReference type="GO" id="GO:0005737">
    <property type="term" value="C:cytoplasm"/>
    <property type="evidence" value="ECO:0007669"/>
    <property type="project" value="UniProtKB-ARBA"/>
</dbReference>
<dbReference type="STRING" id="180088.A0A1J8R7I3"/>
<evidence type="ECO:0000256" key="5">
    <source>
        <dbReference type="ARBA" id="ARBA00023136"/>
    </source>
</evidence>
<evidence type="ECO:0000256" key="7">
    <source>
        <dbReference type="SAM" id="Phobius"/>
    </source>
</evidence>
<dbReference type="SUPFAM" id="SSF58038">
    <property type="entry name" value="SNARE fusion complex"/>
    <property type="match status" value="1"/>
</dbReference>
<dbReference type="GO" id="GO:0016020">
    <property type="term" value="C:membrane"/>
    <property type="evidence" value="ECO:0007669"/>
    <property type="project" value="UniProtKB-SubCell"/>
</dbReference>
<dbReference type="PROSITE" id="PS50192">
    <property type="entry name" value="T_SNARE"/>
    <property type="match status" value="1"/>
</dbReference>
<organism evidence="9 10">
    <name type="scientific">Rhizopogon vesiculosus</name>
    <dbReference type="NCBI Taxonomy" id="180088"/>
    <lineage>
        <taxon>Eukaryota</taxon>
        <taxon>Fungi</taxon>
        <taxon>Dikarya</taxon>
        <taxon>Basidiomycota</taxon>
        <taxon>Agaricomycotina</taxon>
        <taxon>Agaricomycetes</taxon>
        <taxon>Agaricomycetidae</taxon>
        <taxon>Boletales</taxon>
        <taxon>Suillineae</taxon>
        <taxon>Rhizopogonaceae</taxon>
        <taxon>Rhizopogon</taxon>
    </lineage>
</organism>
<keyword evidence="5 7" id="KW-0472">Membrane</keyword>
<accession>A0A1J8R7I3</accession>
<name>A0A1J8R7I3_9AGAM</name>
<feature type="region of interest" description="Disordered" evidence="6">
    <location>
        <begin position="85"/>
        <end position="116"/>
    </location>
</feature>
<dbReference type="GO" id="GO:0012505">
    <property type="term" value="C:endomembrane system"/>
    <property type="evidence" value="ECO:0007669"/>
    <property type="project" value="UniProtKB-ARBA"/>
</dbReference>
<sequence length="219" mass="24270">MSAGKLTSLATSTLSLLLERQRLQASRPTLHLQQISANLHKIREGIIILHNASDDEAAEGLRLHYERLRGMLGEEEAEKAGLHPIPASVSLSTPPLPERDLSPEATYEPYTDDPFPEPDENGILLQQRQMMDEQDVHLDHLSSSISRQHHISLQIGDELEVHTGLLDALDTELDGTGSRMSNARRKLERVARGAKQNGSTVTIALLILMLLILIVVFKT</sequence>
<evidence type="ECO:0000256" key="6">
    <source>
        <dbReference type="SAM" id="MobiDB-lite"/>
    </source>
</evidence>
<dbReference type="Proteomes" id="UP000183567">
    <property type="component" value="Unassembled WGS sequence"/>
</dbReference>
<keyword evidence="2" id="KW-0813">Transport</keyword>
<evidence type="ECO:0000313" key="9">
    <source>
        <dbReference type="EMBL" id="OJA17730.1"/>
    </source>
</evidence>
<keyword evidence="3 7" id="KW-0812">Transmembrane</keyword>
<comment type="subcellular location">
    <subcellularLocation>
        <location evidence="1">Membrane</location>
        <topology evidence="1">Single-pass membrane protein</topology>
    </subcellularLocation>
</comment>
<evidence type="ECO:0000259" key="8">
    <source>
        <dbReference type="PROSITE" id="PS50192"/>
    </source>
</evidence>
<dbReference type="InterPro" id="IPR000727">
    <property type="entry name" value="T_SNARE_dom"/>
</dbReference>
<protein>
    <recommendedName>
        <fullName evidence="8">t-SNARE coiled-coil homology domain-containing protein</fullName>
    </recommendedName>
</protein>
<evidence type="ECO:0000256" key="4">
    <source>
        <dbReference type="ARBA" id="ARBA00022989"/>
    </source>
</evidence>
<dbReference type="EMBL" id="LVVM01001849">
    <property type="protein sequence ID" value="OJA17730.1"/>
    <property type="molecule type" value="Genomic_DNA"/>
</dbReference>
<evidence type="ECO:0000313" key="10">
    <source>
        <dbReference type="Proteomes" id="UP000183567"/>
    </source>
</evidence>
<dbReference type="PANTHER" id="PTHR12791">
    <property type="entry name" value="GOLGI SNARE BET1-RELATED"/>
    <property type="match status" value="1"/>
</dbReference>
<feature type="domain" description="T-SNARE coiled-coil homology" evidence="8">
    <location>
        <begin position="128"/>
        <end position="190"/>
    </location>
</feature>
<keyword evidence="10" id="KW-1185">Reference proteome</keyword>
<dbReference type="Pfam" id="PF05739">
    <property type="entry name" value="SNARE"/>
    <property type="match status" value="1"/>
</dbReference>
<reference evidence="9 10" key="1">
    <citation type="submission" date="2016-03" db="EMBL/GenBank/DDBJ databases">
        <title>Comparative genomics of the ectomycorrhizal sister species Rhizopogon vinicolor and Rhizopogon vesiculosus (Basidiomycota: Boletales) reveals a divergence of the mating type B locus.</title>
        <authorList>
            <person name="Mujic A.B."/>
            <person name="Kuo A."/>
            <person name="Tritt A."/>
            <person name="Lipzen A."/>
            <person name="Chen C."/>
            <person name="Johnson J."/>
            <person name="Sharma A."/>
            <person name="Barry K."/>
            <person name="Grigoriev I.V."/>
            <person name="Spatafora J.W."/>
        </authorList>
    </citation>
    <scope>NUCLEOTIDE SEQUENCE [LARGE SCALE GENOMIC DNA]</scope>
    <source>
        <strain evidence="9 10">AM-OR11-056</strain>
    </source>
</reference>
<dbReference type="SMART" id="SM00397">
    <property type="entry name" value="t_SNARE"/>
    <property type="match status" value="1"/>
</dbReference>
<dbReference type="Gene3D" id="1.20.5.110">
    <property type="match status" value="1"/>
</dbReference>
<keyword evidence="4 7" id="KW-1133">Transmembrane helix</keyword>
<dbReference type="CDD" id="cd15859">
    <property type="entry name" value="SNARE_SYN8"/>
    <property type="match status" value="1"/>
</dbReference>